<comment type="caution">
    <text evidence="1">The sequence shown here is derived from an EMBL/GenBank/DDBJ whole genome shotgun (WGS) entry which is preliminary data.</text>
</comment>
<reference evidence="1" key="1">
    <citation type="journal article" date="2015" name="Nature">
        <title>Complex archaea that bridge the gap between prokaryotes and eukaryotes.</title>
        <authorList>
            <person name="Spang A."/>
            <person name="Saw J.H."/>
            <person name="Jorgensen S.L."/>
            <person name="Zaremba-Niedzwiedzka K."/>
            <person name="Martijn J."/>
            <person name="Lind A.E."/>
            <person name="van Eijk R."/>
            <person name="Schleper C."/>
            <person name="Guy L."/>
            <person name="Ettema T.J."/>
        </authorList>
    </citation>
    <scope>NUCLEOTIDE SEQUENCE</scope>
</reference>
<name>A0A0F9BSJ5_9ZZZZ</name>
<dbReference type="EMBL" id="LAZR01036402">
    <property type="protein sequence ID" value="KKL24934.1"/>
    <property type="molecule type" value="Genomic_DNA"/>
</dbReference>
<organism evidence="1">
    <name type="scientific">marine sediment metagenome</name>
    <dbReference type="NCBI Taxonomy" id="412755"/>
    <lineage>
        <taxon>unclassified sequences</taxon>
        <taxon>metagenomes</taxon>
        <taxon>ecological metagenomes</taxon>
    </lineage>
</organism>
<sequence length="165" mass="19492">MKRLPGNPRMTETVEEFLTRQRKFITSLQFPPGTKFECIGCGDCCRWNYVMLDTDLDLIEKMREWAKYPHGPWTLISDVGEEGRIRVEMPGFSFMGNIPKDQTDFIIQTGRRWGYWTVNDRDKVVLYNPTPCIHHDGEREKQCGIYEERPRVCRVYFCGRHPILP</sequence>
<dbReference type="AlphaFoldDB" id="A0A0F9BSJ5"/>
<evidence type="ECO:0000313" key="1">
    <source>
        <dbReference type="EMBL" id="KKL24934.1"/>
    </source>
</evidence>
<protein>
    <recommendedName>
        <fullName evidence="2">YkgJ family cysteine cluster protein</fullName>
    </recommendedName>
</protein>
<evidence type="ECO:0008006" key="2">
    <source>
        <dbReference type="Google" id="ProtNLM"/>
    </source>
</evidence>
<accession>A0A0F9BSJ5</accession>
<gene>
    <name evidence="1" type="ORF">LCGC14_2410350</name>
</gene>
<proteinExistence type="predicted"/>